<proteinExistence type="predicted"/>
<dbReference type="Proteomes" id="UP001501444">
    <property type="component" value="Unassembled WGS sequence"/>
</dbReference>
<reference evidence="4" key="1">
    <citation type="journal article" date="2019" name="Int. J. Syst. Evol. Microbiol.">
        <title>The Global Catalogue of Microorganisms (GCM) 10K type strain sequencing project: providing services to taxonomists for standard genome sequencing and annotation.</title>
        <authorList>
            <consortium name="The Broad Institute Genomics Platform"/>
            <consortium name="The Broad Institute Genome Sequencing Center for Infectious Disease"/>
            <person name="Wu L."/>
            <person name="Ma J."/>
        </authorList>
    </citation>
    <scope>NUCLEOTIDE SEQUENCE [LARGE SCALE GENOMIC DNA]</scope>
    <source>
        <strain evidence="4">JCM 3272</strain>
    </source>
</reference>
<organism evidence="3 4">
    <name type="scientific">Dactylosporangium salmoneum</name>
    <dbReference type="NCBI Taxonomy" id="53361"/>
    <lineage>
        <taxon>Bacteria</taxon>
        <taxon>Bacillati</taxon>
        <taxon>Actinomycetota</taxon>
        <taxon>Actinomycetes</taxon>
        <taxon>Micromonosporales</taxon>
        <taxon>Micromonosporaceae</taxon>
        <taxon>Dactylosporangium</taxon>
    </lineage>
</organism>
<evidence type="ECO:0000259" key="2">
    <source>
        <dbReference type="Pfam" id="PF13845"/>
    </source>
</evidence>
<feature type="transmembrane region" description="Helical" evidence="1">
    <location>
        <begin position="6"/>
        <end position="22"/>
    </location>
</feature>
<sequence length="289" mass="30197">MKRVAIIVAVVALLGGGVYWMYERGQGRDIPSTPPASAPKAGTCYNVDANGAKAALPWAGDPVDCAGAHTVELFYVGQATRDQLHRLDDATGDDVKVAQALLYAQARRACLVQGPLFLDGAWHASRVQILAAWIKPATDGFFGCAVAEVTGPTGDQFAPHTGSLKGALGSDRSFDIACVKRTGDSLRYVQCSDPHDGEYTGVYIITPPEAPFDQAAVASATSKGCTTVGLKYLGLPDDGSRDDLAPGSVGPKTADDWLGSDQAFACYLMSPKPLKATVKGLGKDPLPAA</sequence>
<keyword evidence="1" id="KW-0472">Membrane</keyword>
<comment type="caution">
    <text evidence="3">The sequence shown here is derived from an EMBL/GenBank/DDBJ whole genome shotgun (WGS) entry which is preliminary data.</text>
</comment>
<protein>
    <recommendedName>
        <fullName evidence="2">Septum formation-related domain-containing protein</fullName>
    </recommendedName>
</protein>
<dbReference type="Pfam" id="PF13845">
    <property type="entry name" value="Septum_form"/>
    <property type="match status" value="1"/>
</dbReference>
<dbReference type="RefSeq" id="WP_344619394.1">
    <property type="nucleotide sequence ID" value="NZ_BAAARV010000100.1"/>
</dbReference>
<accession>A0ABP5USA7</accession>
<name>A0ABP5USA7_9ACTN</name>
<evidence type="ECO:0000256" key="1">
    <source>
        <dbReference type="SAM" id="Phobius"/>
    </source>
</evidence>
<keyword evidence="4" id="KW-1185">Reference proteome</keyword>
<dbReference type="EMBL" id="BAAARV010000100">
    <property type="protein sequence ID" value="GAA2385792.1"/>
    <property type="molecule type" value="Genomic_DNA"/>
</dbReference>
<evidence type="ECO:0000313" key="3">
    <source>
        <dbReference type="EMBL" id="GAA2385792.1"/>
    </source>
</evidence>
<keyword evidence="1" id="KW-0812">Transmembrane</keyword>
<feature type="domain" description="Septum formation-related" evidence="2">
    <location>
        <begin position="41"/>
        <end position="266"/>
    </location>
</feature>
<keyword evidence="1" id="KW-1133">Transmembrane helix</keyword>
<dbReference type="InterPro" id="IPR026004">
    <property type="entry name" value="Septum_form"/>
</dbReference>
<evidence type="ECO:0000313" key="4">
    <source>
        <dbReference type="Proteomes" id="UP001501444"/>
    </source>
</evidence>
<gene>
    <name evidence="3" type="ORF">GCM10010170_095810</name>
</gene>